<feature type="region of interest" description="Disordered" evidence="1">
    <location>
        <begin position="19"/>
        <end position="40"/>
    </location>
</feature>
<evidence type="ECO:0000313" key="2">
    <source>
        <dbReference type="EMBL" id="KAK3349344.1"/>
    </source>
</evidence>
<reference evidence="2" key="2">
    <citation type="submission" date="2023-06" db="EMBL/GenBank/DDBJ databases">
        <authorList>
            <consortium name="Lawrence Berkeley National Laboratory"/>
            <person name="Haridas S."/>
            <person name="Hensen N."/>
            <person name="Bonometti L."/>
            <person name="Westerberg I."/>
            <person name="Brannstrom I.O."/>
            <person name="Guillou S."/>
            <person name="Cros-Aarteil S."/>
            <person name="Calhoun S."/>
            <person name="Kuo A."/>
            <person name="Mondo S."/>
            <person name="Pangilinan J."/>
            <person name="Riley R."/>
            <person name="Labutti K."/>
            <person name="Andreopoulos B."/>
            <person name="Lipzen A."/>
            <person name="Chen C."/>
            <person name="Yanf M."/>
            <person name="Daum C."/>
            <person name="Ng V."/>
            <person name="Clum A."/>
            <person name="Steindorff A."/>
            <person name="Ohm R."/>
            <person name="Martin F."/>
            <person name="Silar P."/>
            <person name="Natvig D."/>
            <person name="Lalanne C."/>
            <person name="Gautier V."/>
            <person name="Ament-Velasquez S.L."/>
            <person name="Kruys A."/>
            <person name="Hutchinson M.I."/>
            <person name="Powell A.J."/>
            <person name="Barry K."/>
            <person name="Miller A.N."/>
            <person name="Grigoriev I.V."/>
            <person name="Debuchy R."/>
            <person name="Gladieux P."/>
            <person name="Thoren M.H."/>
            <person name="Johannesson H."/>
        </authorList>
    </citation>
    <scope>NUCLEOTIDE SEQUENCE</scope>
    <source>
        <strain evidence="2">CBS 955.72</strain>
    </source>
</reference>
<name>A0AAJ0MC83_9PEZI</name>
<proteinExistence type="predicted"/>
<dbReference type="AlphaFoldDB" id="A0AAJ0MC83"/>
<reference evidence="2" key="1">
    <citation type="journal article" date="2023" name="Mol. Phylogenet. Evol.">
        <title>Genome-scale phylogeny and comparative genomics of the fungal order Sordariales.</title>
        <authorList>
            <person name="Hensen N."/>
            <person name="Bonometti L."/>
            <person name="Westerberg I."/>
            <person name="Brannstrom I.O."/>
            <person name="Guillou S."/>
            <person name="Cros-Aarteil S."/>
            <person name="Calhoun S."/>
            <person name="Haridas S."/>
            <person name="Kuo A."/>
            <person name="Mondo S."/>
            <person name="Pangilinan J."/>
            <person name="Riley R."/>
            <person name="LaButti K."/>
            <person name="Andreopoulos B."/>
            <person name="Lipzen A."/>
            <person name="Chen C."/>
            <person name="Yan M."/>
            <person name="Daum C."/>
            <person name="Ng V."/>
            <person name="Clum A."/>
            <person name="Steindorff A."/>
            <person name="Ohm R.A."/>
            <person name="Martin F."/>
            <person name="Silar P."/>
            <person name="Natvig D.O."/>
            <person name="Lalanne C."/>
            <person name="Gautier V."/>
            <person name="Ament-Velasquez S.L."/>
            <person name="Kruys A."/>
            <person name="Hutchinson M.I."/>
            <person name="Powell A.J."/>
            <person name="Barry K."/>
            <person name="Miller A.N."/>
            <person name="Grigoriev I.V."/>
            <person name="Debuchy R."/>
            <person name="Gladieux P."/>
            <person name="Hiltunen Thoren M."/>
            <person name="Johannesson H."/>
        </authorList>
    </citation>
    <scope>NUCLEOTIDE SEQUENCE</scope>
    <source>
        <strain evidence="2">CBS 955.72</strain>
    </source>
</reference>
<organism evidence="2 3">
    <name type="scientific">Lasiosphaeria hispida</name>
    <dbReference type="NCBI Taxonomy" id="260671"/>
    <lineage>
        <taxon>Eukaryota</taxon>
        <taxon>Fungi</taxon>
        <taxon>Dikarya</taxon>
        <taxon>Ascomycota</taxon>
        <taxon>Pezizomycotina</taxon>
        <taxon>Sordariomycetes</taxon>
        <taxon>Sordariomycetidae</taxon>
        <taxon>Sordariales</taxon>
        <taxon>Lasiosphaeriaceae</taxon>
        <taxon>Lasiosphaeria</taxon>
    </lineage>
</organism>
<gene>
    <name evidence="2" type="ORF">B0T25DRAFT_239883</name>
</gene>
<evidence type="ECO:0000313" key="3">
    <source>
        <dbReference type="Proteomes" id="UP001275084"/>
    </source>
</evidence>
<keyword evidence="3" id="KW-1185">Reference proteome</keyword>
<dbReference type="EMBL" id="JAUIQD010000005">
    <property type="protein sequence ID" value="KAK3349344.1"/>
    <property type="molecule type" value="Genomic_DNA"/>
</dbReference>
<evidence type="ECO:0000256" key="1">
    <source>
        <dbReference type="SAM" id="MobiDB-lite"/>
    </source>
</evidence>
<protein>
    <submittedName>
        <fullName evidence="2">Uncharacterized protein</fullName>
    </submittedName>
</protein>
<sequence length="220" mass="23763">MTSGSQVTSPDSRLQIIYSHTRREKTTQTRPRMGRTSGRGPNALQLAIQSPAAEEQSCVHDALIAEHAGIPFSVLQFPAAHEQHVFPCCSGGVPDEEACSKRPPSTGWGGDILVPTELNGGEGCGRPLAGDDEAFVTERCSSDCWAHRSTACPGTPWVGAVAQAQWPGSPHSRVIRCILMRFSNRNASHCRPVTMLLPQCLPGSSFEYRWSLVARSPPVC</sequence>
<accession>A0AAJ0MC83</accession>
<comment type="caution">
    <text evidence="2">The sequence shown here is derived from an EMBL/GenBank/DDBJ whole genome shotgun (WGS) entry which is preliminary data.</text>
</comment>
<dbReference type="Proteomes" id="UP001275084">
    <property type="component" value="Unassembled WGS sequence"/>
</dbReference>